<evidence type="ECO:0000256" key="1">
    <source>
        <dbReference type="ARBA" id="ARBA00022801"/>
    </source>
</evidence>
<name>A0ABV2UJT1_9ACTN</name>
<comment type="caution">
    <text evidence="3">The sequence shown here is derived from an EMBL/GenBank/DDBJ whole genome shotgun (WGS) entry which is preliminary data.</text>
</comment>
<protein>
    <submittedName>
        <fullName evidence="3">PP2C family protein-serine/threonine phosphatase</fullName>
        <ecNumber evidence="3">3.1.3.16</ecNumber>
    </submittedName>
</protein>
<evidence type="ECO:0000313" key="3">
    <source>
        <dbReference type="EMBL" id="MET8437324.1"/>
    </source>
</evidence>
<dbReference type="EMBL" id="JBEXIP010000036">
    <property type="protein sequence ID" value="MET8437324.1"/>
    <property type="molecule type" value="Genomic_DNA"/>
</dbReference>
<evidence type="ECO:0000313" key="4">
    <source>
        <dbReference type="Proteomes" id="UP001550044"/>
    </source>
</evidence>
<keyword evidence="1 3" id="KW-0378">Hydrolase</keyword>
<dbReference type="EC" id="3.1.3.16" evidence="3"/>
<accession>A0ABV2UJT1</accession>
<sequence>MSHAGGGGAGRIKGLPRWRRRPGSDRTWVWWLPLWLIAVDLMVDLVLVQNREPLSFLLVGAPPLAAATRTPRHTAAIAVVCLGMEMWLASRRPGHFEEQHHLALYTATVLIGIASVALSRQRIRADASLVHARSVAEAMQMTLLRPFPEQLGPVRAAGFYQAGEGGTLVGGDFYELCETPFGVRVILGDVRGKGLDAVQTVATVLGSFRVSAYEWTDLNRLAERLELSIARNSGCPAGDQELFVTALLLEFPPDGGSVRIVDRGHPSPLLLTPHGTQRLHTAPGLPLGLGELGPVSAEVTTHPLRTGEVLLLYTDGVSEARNAAGEFYPVIDRLTDRFGDGHRAPDPEALVSFIKADTEKWSAGADDDRAVIALTLA</sequence>
<dbReference type="PANTHER" id="PTHR43156:SF2">
    <property type="entry name" value="STAGE II SPORULATION PROTEIN E"/>
    <property type="match status" value="1"/>
</dbReference>
<organism evidence="3 4">
    <name type="scientific">Streptomyces sp. 900116325</name>
    <dbReference type="NCBI Taxonomy" id="3154295"/>
    <lineage>
        <taxon>Bacteria</taxon>
        <taxon>Bacillati</taxon>
        <taxon>Actinomycetota</taxon>
        <taxon>Actinomycetes</taxon>
        <taxon>Kitasatosporales</taxon>
        <taxon>Streptomycetaceae</taxon>
        <taxon>Streptomyces</taxon>
    </lineage>
</organism>
<feature type="domain" description="PPM-type phosphatase" evidence="2">
    <location>
        <begin position="154"/>
        <end position="376"/>
    </location>
</feature>
<dbReference type="Pfam" id="PF07228">
    <property type="entry name" value="SpoIIE"/>
    <property type="match status" value="1"/>
</dbReference>
<reference evidence="3 4" key="1">
    <citation type="submission" date="2024-06" db="EMBL/GenBank/DDBJ databases">
        <title>The Natural Products Discovery Center: Release of the First 8490 Sequenced Strains for Exploring Actinobacteria Biosynthetic Diversity.</title>
        <authorList>
            <person name="Kalkreuter E."/>
            <person name="Kautsar S.A."/>
            <person name="Yang D."/>
            <person name="Bader C.D."/>
            <person name="Teijaro C.N."/>
            <person name="Fluegel L."/>
            <person name="Davis C.M."/>
            <person name="Simpson J.R."/>
            <person name="Lauterbach L."/>
            <person name="Steele A.D."/>
            <person name="Gui C."/>
            <person name="Meng S."/>
            <person name="Li G."/>
            <person name="Viehrig K."/>
            <person name="Ye F."/>
            <person name="Su P."/>
            <person name="Kiefer A.F."/>
            <person name="Nichols A."/>
            <person name="Cepeda A.J."/>
            <person name="Yan W."/>
            <person name="Fan B."/>
            <person name="Jiang Y."/>
            <person name="Adhikari A."/>
            <person name="Zheng C.-J."/>
            <person name="Schuster L."/>
            <person name="Cowan T.M."/>
            <person name="Smanski M.J."/>
            <person name="Chevrette M.G."/>
            <person name="De Carvalho L.P.S."/>
            <person name="Shen B."/>
        </authorList>
    </citation>
    <scope>NUCLEOTIDE SEQUENCE [LARGE SCALE GENOMIC DNA]</scope>
    <source>
        <strain evidence="3 4">NPDC005137</strain>
    </source>
</reference>
<dbReference type="PANTHER" id="PTHR43156">
    <property type="entry name" value="STAGE II SPORULATION PROTEIN E-RELATED"/>
    <property type="match status" value="1"/>
</dbReference>
<dbReference type="RefSeq" id="WP_356503281.1">
    <property type="nucleotide sequence ID" value="NZ_JBEXEF010000221.1"/>
</dbReference>
<dbReference type="SMART" id="SM00331">
    <property type="entry name" value="PP2C_SIG"/>
    <property type="match status" value="1"/>
</dbReference>
<dbReference type="InterPro" id="IPR036457">
    <property type="entry name" value="PPM-type-like_dom_sf"/>
</dbReference>
<keyword evidence="4" id="KW-1185">Reference proteome</keyword>
<gene>
    <name evidence="3" type="ORF">ABZV61_32130</name>
</gene>
<dbReference type="Gene3D" id="3.60.40.10">
    <property type="entry name" value="PPM-type phosphatase domain"/>
    <property type="match status" value="1"/>
</dbReference>
<dbReference type="InterPro" id="IPR001932">
    <property type="entry name" value="PPM-type_phosphatase-like_dom"/>
</dbReference>
<dbReference type="Proteomes" id="UP001550044">
    <property type="component" value="Unassembled WGS sequence"/>
</dbReference>
<dbReference type="GO" id="GO:0004722">
    <property type="term" value="F:protein serine/threonine phosphatase activity"/>
    <property type="evidence" value="ECO:0007669"/>
    <property type="project" value="UniProtKB-EC"/>
</dbReference>
<dbReference type="InterPro" id="IPR052016">
    <property type="entry name" value="Bact_Sigma-Reg"/>
</dbReference>
<proteinExistence type="predicted"/>
<evidence type="ECO:0000259" key="2">
    <source>
        <dbReference type="SMART" id="SM00331"/>
    </source>
</evidence>